<dbReference type="SUPFAM" id="SSF51344">
    <property type="entry name" value="Epsilon subunit of F1F0-ATP synthase N-terminal domain"/>
    <property type="match status" value="1"/>
</dbReference>
<keyword evidence="6 8" id="KW-0139">CF(1)</keyword>
<organism evidence="12 13">
    <name type="scientific">Candidatus Methylomirabilis tolerans</name>
    <dbReference type="NCBI Taxonomy" id="3123416"/>
    <lineage>
        <taxon>Bacteria</taxon>
        <taxon>Candidatus Methylomirabilota</taxon>
        <taxon>Candidatus Methylomirabilia</taxon>
        <taxon>Candidatus Methylomirabilales</taxon>
        <taxon>Candidatus Methylomirabilaceae</taxon>
        <taxon>Candidatus Methylomirabilis</taxon>
    </lineage>
</organism>
<evidence type="ECO:0000256" key="6">
    <source>
        <dbReference type="ARBA" id="ARBA00023196"/>
    </source>
</evidence>
<dbReference type="GO" id="GO:0046933">
    <property type="term" value="F:proton-transporting ATP synthase activity, rotational mechanism"/>
    <property type="evidence" value="ECO:0007669"/>
    <property type="project" value="UniProtKB-UniRule"/>
</dbReference>
<evidence type="ECO:0000256" key="7">
    <source>
        <dbReference type="ARBA" id="ARBA00023310"/>
    </source>
</evidence>
<dbReference type="Pfam" id="PF02823">
    <property type="entry name" value="ATP-synt_DE_N"/>
    <property type="match status" value="1"/>
</dbReference>
<evidence type="ECO:0000313" key="12">
    <source>
        <dbReference type="EMBL" id="MBZ0160364.1"/>
    </source>
</evidence>
<evidence type="ECO:0000256" key="5">
    <source>
        <dbReference type="ARBA" id="ARBA00023136"/>
    </source>
</evidence>
<evidence type="ECO:0000256" key="8">
    <source>
        <dbReference type="HAMAP-Rule" id="MF_00530"/>
    </source>
</evidence>
<keyword evidence="4 8" id="KW-0406">Ion transport</keyword>
<evidence type="ECO:0000259" key="10">
    <source>
        <dbReference type="Pfam" id="PF00401"/>
    </source>
</evidence>
<sequence>MADTLRLEIVTPEGTVYSEDVELVTLPGVAGEMGIYPQHVPLITQLVPGEMIVRKDGRDLFIATGEGLVDVTADRVAILTDQAISADRIDEAKAEEARQRAEARLREKLSDEEVASVNASLVRSLVQLRVKRRRQG</sequence>
<dbReference type="GO" id="GO:0045259">
    <property type="term" value="C:proton-transporting ATP synthase complex"/>
    <property type="evidence" value="ECO:0007669"/>
    <property type="project" value="UniProtKB-KW"/>
</dbReference>
<dbReference type="HAMAP" id="MF_00530">
    <property type="entry name" value="ATP_synth_epsil_bac"/>
    <property type="match status" value="1"/>
</dbReference>
<dbReference type="PANTHER" id="PTHR13822">
    <property type="entry name" value="ATP SYNTHASE DELTA/EPSILON CHAIN"/>
    <property type="match status" value="1"/>
</dbReference>
<dbReference type="GO" id="GO:0005886">
    <property type="term" value="C:plasma membrane"/>
    <property type="evidence" value="ECO:0007669"/>
    <property type="project" value="UniProtKB-SubCell"/>
</dbReference>
<name>A0AAJ1ETN0_9BACT</name>
<comment type="similarity">
    <text evidence="2 8 9">Belongs to the ATPase epsilon chain family.</text>
</comment>
<dbReference type="GO" id="GO:0005524">
    <property type="term" value="F:ATP binding"/>
    <property type="evidence" value="ECO:0007669"/>
    <property type="project" value="UniProtKB-UniRule"/>
</dbReference>
<protein>
    <recommendedName>
        <fullName evidence="8">ATP synthase epsilon chain</fullName>
    </recommendedName>
    <alternativeName>
        <fullName evidence="8">ATP synthase F1 sector epsilon subunit</fullName>
    </alternativeName>
    <alternativeName>
        <fullName evidence="8">F-ATPase epsilon subunit</fullName>
    </alternativeName>
</protein>
<dbReference type="SUPFAM" id="SSF46604">
    <property type="entry name" value="Epsilon subunit of F1F0-ATP synthase C-terminal domain"/>
    <property type="match status" value="1"/>
</dbReference>
<dbReference type="EMBL" id="JAIOIU010000123">
    <property type="protein sequence ID" value="MBZ0160364.1"/>
    <property type="molecule type" value="Genomic_DNA"/>
</dbReference>
<keyword evidence="8" id="KW-0375">Hydrogen ion transport</keyword>
<feature type="domain" description="ATP synthase F1 complex delta/epsilon subunit N-terminal" evidence="11">
    <location>
        <begin position="5"/>
        <end position="83"/>
    </location>
</feature>
<reference evidence="12 13" key="1">
    <citation type="journal article" date="2021" name="bioRxiv">
        <title>Unraveling nitrogen, sulfur and carbon metabolic pathways and microbial community transcriptional responses to substrate deprivation and toxicity stresses in a bioreactor mimicking anoxic brackish coastal sediment conditions.</title>
        <authorList>
            <person name="Martins P.D."/>
            <person name="Echeveste M.J."/>
            <person name="Arshad A."/>
            <person name="Kurth J."/>
            <person name="Ouboter H."/>
            <person name="Jetten M.S.M."/>
            <person name="Welte C.U."/>
        </authorList>
    </citation>
    <scope>NUCLEOTIDE SEQUENCE [LARGE SCALE GENOMIC DNA]</scope>
    <source>
        <strain evidence="12">MAG_38</strain>
    </source>
</reference>
<dbReference type="Proteomes" id="UP001197609">
    <property type="component" value="Unassembled WGS sequence"/>
</dbReference>
<accession>A0AAJ1ETN0</accession>
<dbReference type="InterPro" id="IPR020547">
    <property type="entry name" value="ATP_synth_F1_esu_C"/>
</dbReference>
<keyword evidence="7 8" id="KW-0066">ATP synthesis</keyword>
<feature type="domain" description="ATP synthase epsilon subunit C-terminal" evidence="10">
    <location>
        <begin position="89"/>
        <end position="130"/>
    </location>
</feature>
<comment type="subcellular location">
    <subcellularLocation>
        <location evidence="1 8">Cell membrane</location>
        <topology evidence="1 8">Peripheral membrane protein</topology>
    </subcellularLocation>
</comment>
<evidence type="ECO:0000259" key="11">
    <source>
        <dbReference type="Pfam" id="PF02823"/>
    </source>
</evidence>
<evidence type="ECO:0000256" key="2">
    <source>
        <dbReference type="ARBA" id="ARBA00005712"/>
    </source>
</evidence>
<comment type="function">
    <text evidence="8">Produces ATP from ADP in the presence of a proton gradient across the membrane.</text>
</comment>
<comment type="caution">
    <text evidence="12">The sequence shown here is derived from an EMBL/GenBank/DDBJ whole genome shotgun (WGS) entry which is preliminary data.</text>
</comment>
<dbReference type="NCBIfam" id="TIGR01216">
    <property type="entry name" value="ATP_synt_epsi"/>
    <property type="match status" value="1"/>
</dbReference>
<keyword evidence="8" id="KW-1003">Cell membrane</keyword>
<dbReference type="InterPro" id="IPR036794">
    <property type="entry name" value="ATP_F1_dsu/esu_C_sf"/>
</dbReference>
<dbReference type="Gene3D" id="2.60.15.10">
    <property type="entry name" value="F0F1 ATP synthase delta/epsilon subunit, N-terminal"/>
    <property type="match status" value="1"/>
</dbReference>
<dbReference type="CDD" id="cd12152">
    <property type="entry name" value="F1-ATPase_delta"/>
    <property type="match status" value="1"/>
</dbReference>
<dbReference type="InterPro" id="IPR020546">
    <property type="entry name" value="ATP_synth_F1_dsu/esu_N"/>
</dbReference>
<dbReference type="Pfam" id="PF00401">
    <property type="entry name" value="ATP-synt_DE"/>
    <property type="match status" value="1"/>
</dbReference>
<evidence type="ECO:0000313" key="13">
    <source>
        <dbReference type="Proteomes" id="UP001197609"/>
    </source>
</evidence>
<evidence type="ECO:0000256" key="4">
    <source>
        <dbReference type="ARBA" id="ARBA00023065"/>
    </source>
</evidence>
<comment type="subunit">
    <text evidence="8 9">F-type ATPases have 2 components, CF(1) - the catalytic core - and CF(0) - the membrane proton channel. CF(1) has five subunits: alpha(3), beta(3), gamma(1), delta(1), epsilon(1). CF(0) has three main subunits: a, b and c.</text>
</comment>
<evidence type="ECO:0000256" key="9">
    <source>
        <dbReference type="RuleBase" id="RU003656"/>
    </source>
</evidence>
<keyword evidence="5 8" id="KW-0472">Membrane</keyword>
<dbReference type="InterPro" id="IPR036771">
    <property type="entry name" value="ATPsynth_dsu/esu_N"/>
</dbReference>
<evidence type="ECO:0000256" key="1">
    <source>
        <dbReference type="ARBA" id="ARBA00004202"/>
    </source>
</evidence>
<dbReference type="Gene3D" id="1.20.5.440">
    <property type="entry name" value="ATP synthase delta/epsilon subunit, C-terminal domain"/>
    <property type="match status" value="1"/>
</dbReference>
<evidence type="ECO:0000256" key="3">
    <source>
        <dbReference type="ARBA" id="ARBA00022448"/>
    </source>
</evidence>
<keyword evidence="3 8" id="KW-0813">Transport</keyword>
<dbReference type="PANTHER" id="PTHR13822:SF10">
    <property type="entry name" value="ATP SYNTHASE EPSILON CHAIN, CHLOROPLASTIC"/>
    <property type="match status" value="1"/>
</dbReference>
<proteinExistence type="inferred from homology"/>
<gene>
    <name evidence="8 12" type="primary">atpC</name>
    <name evidence="12" type="ORF">K8G79_09545</name>
</gene>
<dbReference type="InterPro" id="IPR001469">
    <property type="entry name" value="ATP_synth_F1_dsu/esu"/>
</dbReference>
<dbReference type="AlphaFoldDB" id="A0AAJ1ETN0"/>